<gene>
    <name evidence="3" type="ORF">C8A04DRAFT_25606</name>
</gene>
<dbReference type="AlphaFoldDB" id="A0AAN6V8E7"/>
<feature type="region of interest" description="Disordered" evidence="2">
    <location>
        <begin position="120"/>
        <end position="152"/>
    </location>
</feature>
<feature type="coiled-coil region" evidence="1">
    <location>
        <begin position="202"/>
        <end position="239"/>
    </location>
</feature>
<dbReference type="EMBL" id="MU853560">
    <property type="protein sequence ID" value="KAK4146680.1"/>
    <property type="molecule type" value="Genomic_DNA"/>
</dbReference>
<keyword evidence="1" id="KW-0175">Coiled coil</keyword>
<comment type="caution">
    <text evidence="3">The sequence shown here is derived from an EMBL/GenBank/DDBJ whole genome shotgun (WGS) entry which is preliminary data.</text>
</comment>
<dbReference type="GeneID" id="87816239"/>
<dbReference type="RefSeq" id="XP_062640051.1">
    <property type="nucleotide sequence ID" value="XM_062779626.1"/>
</dbReference>
<reference evidence="3" key="1">
    <citation type="journal article" date="2023" name="Mol. Phylogenet. Evol.">
        <title>Genome-scale phylogeny and comparative genomics of the fungal order Sordariales.</title>
        <authorList>
            <person name="Hensen N."/>
            <person name="Bonometti L."/>
            <person name="Westerberg I."/>
            <person name="Brannstrom I.O."/>
            <person name="Guillou S."/>
            <person name="Cros-Aarteil S."/>
            <person name="Calhoun S."/>
            <person name="Haridas S."/>
            <person name="Kuo A."/>
            <person name="Mondo S."/>
            <person name="Pangilinan J."/>
            <person name="Riley R."/>
            <person name="LaButti K."/>
            <person name="Andreopoulos B."/>
            <person name="Lipzen A."/>
            <person name="Chen C."/>
            <person name="Yan M."/>
            <person name="Daum C."/>
            <person name="Ng V."/>
            <person name="Clum A."/>
            <person name="Steindorff A."/>
            <person name="Ohm R.A."/>
            <person name="Martin F."/>
            <person name="Silar P."/>
            <person name="Natvig D.O."/>
            <person name="Lalanne C."/>
            <person name="Gautier V."/>
            <person name="Ament-Velasquez S.L."/>
            <person name="Kruys A."/>
            <person name="Hutchinson M.I."/>
            <person name="Powell A.J."/>
            <person name="Barry K."/>
            <person name="Miller A.N."/>
            <person name="Grigoriev I.V."/>
            <person name="Debuchy R."/>
            <person name="Gladieux P."/>
            <person name="Hiltunen Thoren M."/>
            <person name="Johannesson H."/>
        </authorList>
    </citation>
    <scope>NUCLEOTIDE SEQUENCE</scope>
    <source>
        <strain evidence="3">CBS 141.50</strain>
    </source>
</reference>
<reference evidence="3" key="2">
    <citation type="submission" date="2023-05" db="EMBL/GenBank/DDBJ databases">
        <authorList>
            <consortium name="Lawrence Berkeley National Laboratory"/>
            <person name="Steindorff A."/>
            <person name="Hensen N."/>
            <person name="Bonometti L."/>
            <person name="Westerberg I."/>
            <person name="Brannstrom I.O."/>
            <person name="Guillou S."/>
            <person name="Cros-Aarteil S."/>
            <person name="Calhoun S."/>
            <person name="Haridas S."/>
            <person name="Kuo A."/>
            <person name="Mondo S."/>
            <person name="Pangilinan J."/>
            <person name="Riley R."/>
            <person name="Labutti K."/>
            <person name="Andreopoulos B."/>
            <person name="Lipzen A."/>
            <person name="Chen C."/>
            <person name="Yanf M."/>
            <person name="Daum C."/>
            <person name="Ng V."/>
            <person name="Clum A."/>
            <person name="Ohm R."/>
            <person name="Martin F."/>
            <person name="Silar P."/>
            <person name="Natvig D."/>
            <person name="Lalanne C."/>
            <person name="Gautier V."/>
            <person name="Ament-Velasquez S.L."/>
            <person name="Kruys A."/>
            <person name="Hutchinson M.I."/>
            <person name="Powell A.J."/>
            <person name="Barry K."/>
            <person name="Miller A.N."/>
            <person name="Grigoriev I.V."/>
            <person name="Debuchy R."/>
            <person name="Gladieux P."/>
            <person name="Thoren M.H."/>
            <person name="Johannesson H."/>
        </authorList>
    </citation>
    <scope>NUCLEOTIDE SEQUENCE</scope>
    <source>
        <strain evidence="3">CBS 141.50</strain>
    </source>
</reference>
<name>A0AAN6V8E7_9PEZI</name>
<accession>A0AAN6V8E7</accession>
<feature type="compositionally biased region" description="Polar residues" evidence="2">
    <location>
        <begin position="142"/>
        <end position="152"/>
    </location>
</feature>
<evidence type="ECO:0000256" key="1">
    <source>
        <dbReference type="SAM" id="Coils"/>
    </source>
</evidence>
<protein>
    <submittedName>
        <fullName evidence="3">Uncharacterized protein</fullName>
    </submittedName>
</protein>
<evidence type="ECO:0000313" key="4">
    <source>
        <dbReference type="Proteomes" id="UP001302676"/>
    </source>
</evidence>
<organism evidence="3 4">
    <name type="scientific">Dichotomopilus funicola</name>
    <dbReference type="NCBI Taxonomy" id="1934379"/>
    <lineage>
        <taxon>Eukaryota</taxon>
        <taxon>Fungi</taxon>
        <taxon>Dikarya</taxon>
        <taxon>Ascomycota</taxon>
        <taxon>Pezizomycotina</taxon>
        <taxon>Sordariomycetes</taxon>
        <taxon>Sordariomycetidae</taxon>
        <taxon>Sordariales</taxon>
        <taxon>Chaetomiaceae</taxon>
        <taxon>Dichotomopilus</taxon>
    </lineage>
</organism>
<feature type="compositionally biased region" description="Low complexity" evidence="2">
    <location>
        <begin position="120"/>
        <end position="141"/>
    </location>
</feature>
<evidence type="ECO:0000256" key="2">
    <source>
        <dbReference type="SAM" id="MobiDB-lite"/>
    </source>
</evidence>
<keyword evidence="4" id="KW-1185">Reference proteome</keyword>
<dbReference type="Proteomes" id="UP001302676">
    <property type="component" value="Unassembled WGS sequence"/>
</dbReference>
<evidence type="ECO:0000313" key="3">
    <source>
        <dbReference type="EMBL" id="KAK4146680.1"/>
    </source>
</evidence>
<proteinExistence type="predicted"/>
<feature type="region of interest" description="Disordered" evidence="2">
    <location>
        <begin position="249"/>
        <end position="292"/>
    </location>
</feature>
<sequence length="292" mass="30893">MASLYQDTTTYGYHGTDYTTYLGSAEQEIFAAGSGSSPEDFHVHSATEPHFAASSALHAHPGYLPSPTDPVGPGPAVFDHAIHAHQSHLPRSAPTSFPVSADQHNTLTLDTMGLSWNPGATSSSAIPTSATTATAGPASSSVNNQPPLSLSPSQLATLPAADLRSLITSLQTTLHQTTQERDDARMHLSSTRNELYAARQIERRLRVERDEARSQAEYLRAERGRAKQTEGRLRRERNEARVAAAAAAAAVAGGRGGKKAKKGHEKNGSGGVLGMGESQGEESGESPTMLMD</sequence>